<feature type="region of interest" description="Disordered" evidence="1">
    <location>
        <begin position="49"/>
        <end position="93"/>
    </location>
</feature>
<organism evidence="2 3">
    <name type="scientific">Pleurodeles waltl</name>
    <name type="common">Iberian ribbed newt</name>
    <dbReference type="NCBI Taxonomy" id="8319"/>
    <lineage>
        <taxon>Eukaryota</taxon>
        <taxon>Metazoa</taxon>
        <taxon>Chordata</taxon>
        <taxon>Craniata</taxon>
        <taxon>Vertebrata</taxon>
        <taxon>Euteleostomi</taxon>
        <taxon>Amphibia</taxon>
        <taxon>Batrachia</taxon>
        <taxon>Caudata</taxon>
        <taxon>Salamandroidea</taxon>
        <taxon>Salamandridae</taxon>
        <taxon>Pleurodelinae</taxon>
        <taxon>Pleurodeles</taxon>
    </lineage>
</organism>
<dbReference type="AlphaFoldDB" id="A0AAV7VRY4"/>
<feature type="compositionally biased region" description="Polar residues" evidence="1">
    <location>
        <begin position="53"/>
        <end position="62"/>
    </location>
</feature>
<proteinExistence type="predicted"/>
<keyword evidence="3" id="KW-1185">Reference proteome</keyword>
<comment type="caution">
    <text evidence="2">The sequence shown here is derived from an EMBL/GenBank/DDBJ whole genome shotgun (WGS) entry which is preliminary data.</text>
</comment>
<evidence type="ECO:0000313" key="2">
    <source>
        <dbReference type="EMBL" id="KAJ1204455.1"/>
    </source>
</evidence>
<name>A0AAV7VRY4_PLEWA</name>
<dbReference type="EMBL" id="JANPWB010000003">
    <property type="protein sequence ID" value="KAJ1204455.1"/>
    <property type="molecule type" value="Genomic_DNA"/>
</dbReference>
<dbReference type="Proteomes" id="UP001066276">
    <property type="component" value="Chromosome 2_1"/>
</dbReference>
<accession>A0AAV7VRY4</accession>
<gene>
    <name evidence="2" type="ORF">NDU88_008233</name>
</gene>
<evidence type="ECO:0000313" key="3">
    <source>
        <dbReference type="Proteomes" id="UP001066276"/>
    </source>
</evidence>
<sequence length="93" mass="10067">MMTDAYIHQSDPLPVHLTGHIYPPRVFGASVRNPLNRWGASGQLTAKDAQLGARQQYQQSSRAPRCGSSPAAGPVEDRAKRCPPRSGLCTPDL</sequence>
<evidence type="ECO:0000256" key="1">
    <source>
        <dbReference type="SAM" id="MobiDB-lite"/>
    </source>
</evidence>
<reference evidence="2" key="1">
    <citation type="journal article" date="2022" name="bioRxiv">
        <title>Sequencing and chromosome-scale assembly of the giantPleurodeles waltlgenome.</title>
        <authorList>
            <person name="Brown T."/>
            <person name="Elewa A."/>
            <person name="Iarovenko S."/>
            <person name="Subramanian E."/>
            <person name="Araus A.J."/>
            <person name="Petzold A."/>
            <person name="Susuki M."/>
            <person name="Suzuki K.-i.T."/>
            <person name="Hayashi T."/>
            <person name="Toyoda A."/>
            <person name="Oliveira C."/>
            <person name="Osipova E."/>
            <person name="Leigh N.D."/>
            <person name="Simon A."/>
            <person name="Yun M.H."/>
        </authorList>
    </citation>
    <scope>NUCLEOTIDE SEQUENCE</scope>
    <source>
        <strain evidence="2">20211129_DDA</strain>
        <tissue evidence="2">Liver</tissue>
    </source>
</reference>
<protein>
    <submittedName>
        <fullName evidence="2">Uncharacterized protein</fullName>
    </submittedName>
</protein>